<protein>
    <submittedName>
        <fullName evidence="1">Uncharacterized protein</fullName>
    </submittedName>
</protein>
<evidence type="ECO:0000313" key="2">
    <source>
        <dbReference type="Proteomes" id="UP001174677"/>
    </source>
</evidence>
<gene>
    <name evidence="1" type="ORF">P3X46_026073</name>
</gene>
<name>A0ABQ9KVG2_HEVBR</name>
<accession>A0ABQ9KVG2</accession>
<organism evidence="1 2">
    <name type="scientific">Hevea brasiliensis</name>
    <name type="common">Para rubber tree</name>
    <name type="synonym">Siphonia brasiliensis</name>
    <dbReference type="NCBI Taxonomy" id="3981"/>
    <lineage>
        <taxon>Eukaryota</taxon>
        <taxon>Viridiplantae</taxon>
        <taxon>Streptophyta</taxon>
        <taxon>Embryophyta</taxon>
        <taxon>Tracheophyta</taxon>
        <taxon>Spermatophyta</taxon>
        <taxon>Magnoliopsida</taxon>
        <taxon>eudicotyledons</taxon>
        <taxon>Gunneridae</taxon>
        <taxon>Pentapetalae</taxon>
        <taxon>rosids</taxon>
        <taxon>fabids</taxon>
        <taxon>Malpighiales</taxon>
        <taxon>Euphorbiaceae</taxon>
        <taxon>Crotonoideae</taxon>
        <taxon>Micrandreae</taxon>
        <taxon>Hevea</taxon>
    </lineage>
</organism>
<dbReference type="Proteomes" id="UP001174677">
    <property type="component" value="Chromosome 15"/>
</dbReference>
<evidence type="ECO:0000313" key="1">
    <source>
        <dbReference type="EMBL" id="KAJ9152513.1"/>
    </source>
</evidence>
<dbReference type="EMBL" id="JARPOI010000015">
    <property type="protein sequence ID" value="KAJ9152513.1"/>
    <property type="molecule type" value="Genomic_DNA"/>
</dbReference>
<reference evidence="1 2" key="1">
    <citation type="journal article" date="2023" name="Plant Biotechnol. J.">
        <title>Chromosome-level wild Hevea brasiliensis genome provides new tools for genomic-assisted breeding and valuable loci to elevate rubber yield.</title>
        <authorList>
            <person name="Cheng H."/>
            <person name="Song X."/>
            <person name="Hu Y."/>
            <person name="Wu T."/>
            <person name="Yang Q."/>
            <person name="An Z."/>
            <person name="Feng S."/>
            <person name="Deng Z."/>
            <person name="Wu W."/>
            <person name="Zeng X."/>
            <person name="Tu M."/>
            <person name="Wang X."/>
            <person name="Huang H."/>
        </authorList>
    </citation>
    <scope>NUCLEOTIDE SEQUENCE [LARGE SCALE GENOMIC DNA]</scope>
    <source>
        <strain evidence="1">MT/VB/25A 57/8</strain>
    </source>
</reference>
<sequence>MILYLQHTTPFTETHCIDRFKGLKASFAHRLAFHLPDARETLSEFSLDQVSQYLHGEYEHFLIRYHCHLSHFEIL</sequence>
<proteinExistence type="predicted"/>
<keyword evidence="2" id="KW-1185">Reference proteome</keyword>
<comment type="caution">
    <text evidence="1">The sequence shown here is derived from an EMBL/GenBank/DDBJ whole genome shotgun (WGS) entry which is preliminary data.</text>
</comment>